<feature type="signal peptide" evidence="2">
    <location>
        <begin position="1"/>
        <end position="28"/>
    </location>
</feature>
<proteinExistence type="inferred from homology"/>
<dbReference type="PANTHER" id="PTHR42928:SF5">
    <property type="entry name" value="BLR1237 PROTEIN"/>
    <property type="match status" value="1"/>
</dbReference>
<evidence type="ECO:0000256" key="1">
    <source>
        <dbReference type="ARBA" id="ARBA00006987"/>
    </source>
</evidence>
<evidence type="ECO:0000313" key="4">
    <source>
        <dbReference type="Proteomes" id="UP000264036"/>
    </source>
</evidence>
<dbReference type="SUPFAM" id="SSF53850">
    <property type="entry name" value="Periplasmic binding protein-like II"/>
    <property type="match status" value="1"/>
</dbReference>
<dbReference type="Gene3D" id="3.40.190.150">
    <property type="entry name" value="Bordetella uptake gene, domain 1"/>
    <property type="match status" value="1"/>
</dbReference>
<dbReference type="EMBL" id="DOEK01000047">
    <property type="protein sequence ID" value="HBP32026.1"/>
    <property type="molecule type" value="Genomic_DNA"/>
</dbReference>
<gene>
    <name evidence="3" type="ORF">DD666_21775</name>
</gene>
<dbReference type="AlphaFoldDB" id="A0A356LM42"/>
<dbReference type="Proteomes" id="UP000264036">
    <property type="component" value="Unassembled WGS sequence"/>
</dbReference>
<dbReference type="PANTHER" id="PTHR42928">
    <property type="entry name" value="TRICARBOXYLATE-BINDING PROTEIN"/>
    <property type="match status" value="1"/>
</dbReference>
<keyword evidence="2" id="KW-0732">Signal</keyword>
<evidence type="ECO:0000256" key="2">
    <source>
        <dbReference type="SAM" id="SignalP"/>
    </source>
</evidence>
<name>A0A356LM42_9BURK</name>
<sequence length="328" mass="35566">MKVNLRRRTLLLSVATTIGLCMASTSFAQSAADKYPEKPIKIIVPFAAGGPVDTFARVIGQKMQEHWGQPVLVELRPGASTLIGTTALARSPADGYTLIISVSNHTTNPAMRSTMPYDTLKDFQPISLMARTPIVAYANPGFEANNLTELVALAKRQPNVISFGSAGTGSMTHLTAELLKQNTGIDIQHVVYKGGTPALMDTMAGHIPMTFATVGQAWEQYKSKKVKPLGISSEKRYPSMPDIPTFKEQGIDVVTTEWLGLLVPAGTPPDIVAKLNAEIRRIVALPGLGDRLSAMELVSSTPQELDAFIRSEMDRWTPLIRQLGIKVD</sequence>
<dbReference type="Pfam" id="PF03401">
    <property type="entry name" value="TctC"/>
    <property type="match status" value="1"/>
</dbReference>
<dbReference type="CDD" id="cd13578">
    <property type="entry name" value="PBP2_Bug27"/>
    <property type="match status" value="1"/>
</dbReference>
<dbReference type="InterPro" id="IPR005064">
    <property type="entry name" value="BUG"/>
</dbReference>
<accession>A0A356LM42</accession>
<comment type="similarity">
    <text evidence="1">Belongs to the UPF0065 (bug) family.</text>
</comment>
<comment type="caution">
    <text evidence="3">The sequence shown here is derived from an EMBL/GenBank/DDBJ whole genome shotgun (WGS) entry which is preliminary data.</text>
</comment>
<evidence type="ECO:0008006" key="5">
    <source>
        <dbReference type="Google" id="ProtNLM"/>
    </source>
</evidence>
<protein>
    <recommendedName>
        <fullName evidence="5">Tripartite tricarboxylate transporter substrate binding protein</fullName>
    </recommendedName>
</protein>
<reference evidence="3 4" key="1">
    <citation type="journal article" date="2018" name="Nat. Biotechnol.">
        <title>A standardized bacterial taxonomy based on genome phylogeny substantially revises the tree of life.</title>
        <authorList>
            <person name="Parks D.H."/>
            <person name="Chuvochina M."/>
            <person name="Waite D.W."/>
            <person name="Rinke C."/>
            <person name="Skarshewski A."/>
            <person name="Chaumeil P.A."/>
            <person name="Hugenholtz P."/>
        </authorList>
    </citation>
    <scope>NUCLEOTIDE SEQUENCE [LARGE SCALE GENOMIC DNA]</scope>
    <source>
        <strain evidence="3">UBA10707</strain>
    </source>
</reference>
<feature type="chain" id="PRO_5016687322" description="Tripartite tricarboxylate transporter substrate binding protein" evidence="2">
    <location>
        <begin position="29"/>
        <end position="328"/>
    </location>
</feature>
<evidence type="ECO:0000313" key="3">
    <source>
        <dbReference type="EMBL" id="HBP32026.1"/>
    </source>
</evidence>
<dbReference type="Gene3D" id="3.40.190.10">
    <property type="entry name" value="Periplasmic binding protein-like II"/>
    <property type="match status" value="1"/>
</dbReference>
<organism evidence="3 4">
    <name type="scientific">Advenella kashmirensis</name>
    <dbReference type="NCBI Taxonomy" id="310575"/>
    <lineage>
        <taxon>Bacteria</taxon>
        <taxon>Pseudomonadati</taxon>
        <taxon>Pseudomonadota</taxon>
        <taxon>Betaproteobacteria</taxon>
        <taxon>Burkholderiales</taxon>
        <taxon>Alcaligenaceae</taxon>
    </lineage>
</organism>
<dbReference type="InterPro" id="IPR042100">
    <property type="entry name" value="Bug_dom1"/>
</dbReference>
<dbReference type="PIRSF" id="PIRSF017082">
    <property type="entry name" value="YflP"/>
    <property type="match status" value="1"/>
</dbReference>